<dbReference type="InterPro" id="IPR013780">
    <property type="entry name" value="Glyco_hydro_b"/>
</dbReference>
<dbReference type="GO" id="GO:0046373">
    <property type="term" value="P:L-arabinose metabolic process"/>
    <property type="evidence" value="ECO:0007669"/>
    <property type="project" value="InterPro"/>
</dbReference>
<dbReference type="Proteomes" id="UP000326396">
    <property type="component" value="Linkage Group LG13"/>
</dbReference>
<comment type="catalytic activity">
    <reaction evidence="1">
        <text>Hydrolysis of terminal non-reducing alpha-L-arabinofuranoside residues in alpha-L-arabinosides.</text>
        <dbReference type="EC" id="3.2.1.55"/>
    </reaction>
</comment>
<keyword evidence="5" id="KW-0378">Hydrolase</keyword>
<dbReference type="FunFam" id="2.60.120.260:FF:000063">
    <property type="entry name" value="Putative alpha-L-arabinofuranosidase family protein"/>
    <property type="match status" value="1"/>
</dbReference>
<evidence type="ECO:0000256" key="4">
    <source>
        <dbReference type="ARBA" id="ARBA00022729"/>
    </source>
</evidence>
<dbReference type="PANTHER" id="PTHR31776">
    <property type="entry name" value="ALPHA-L-ARABINOFURANOSIDASE 1"/>
    <property type="match status" value="1"/>
</dbReference>
<dbReference type="EC" id="3.2.1.55" evidence="3"/>
<dbReference type="AlphaFoldDB" id="A0A5N6PC41"/>
<comment type="similarity">
    <text evidence="2">Belongs to the glycosyl hydrolase 51 family.</text>
</comment>
<name>A0A5N6PC41_9ASTR</name>
<dbReference type="SUPFAM" id="SSF51445">
    <property type="entry name" value="(Trans)glycosidases"/>
    <property type="match status" value="1"/>
</dbReference>
<dbReference type="Pfam" id="PF06964">
    <property type="entry name" value="Alpha-L-AF_C"/>
    <property type="match status" value="1"/>
</dbReference>
<evidence type="ECO:0000313" key="8">
    <source>
        <dbReference type="EMBL" id="KAD6119645.1"/>
    </source>
</evidence>
<evidence type="ECO:0000256" key="1">
    <source>
        <dbReference type="ARBA" id="ARBA00001462"/>
    </source>
</evidence>
<dbReference type="InterPro" id="IPR051563">
    <property type="entry name" value="Glycosyl_Hydrolase_51"/>
</dbReference>
<evidence type="ECO:0000256" key="5">
    <source>
        <dbReference type="ARBA" id="ARBA00022801"/>
    </source>
</evidence>
<reference evidence="8 9" key="1">
    <citation type="submission" date="2019-05" db="EMBL/GenBank/DDBJ databases">
        <title>Mikania micrantha, genome provides insights into the molecular mechanism of rapid growth.</title>
        <authorList>
            <person name="Liu B."/>
        </authorList>
    </citation>
    <scope>NUCLEOTIDE SEQUENCE [LARGE SCALE GENOMIC DNA]</scope>
    <source>
        <strain evidence="8">NLD-2019</strain>
        <tissue evidence="8">Leaf</tissue>
    </source>
</reference>
<dbReference type="PANTHER" id="PTHR31776:SF23">
    <property type="entry name" value="NON-REDUCING END ALPHA-L-ARABINOFURANOSIDASE"/>
    <property type="match status" value="1"/>
</dbReference>
<dbReference type="Gene3D" id="3.20.20.80">
    <property type="entry name" value="Glycosidases"/>
    <property type="match status" value="1"/>
</dbReference>
<dbReference type="Gene3D" id="2.60.40.1180">
    <property type="entry name" value="Golgi alpha-mannosidase II"/>
    <property type="match status" value="1"/>
</dbReference>
<dbReference type="EMBL" id="SZYD01000005">
    <property type="protein sequence ID" value="KAD6119645.1"/>
    <property type="molecule type" value="Genomic_DNA"/>
</dbReference>
<evidence type="ECO:0000256" key="6">
    <source>
        <dbReference type="SAM" id="SignalP"/>
    </source>
</evidence>
<keyword evidence="4 6" id="KW-0732">Signal</keyword>
<organism evidence="8 9">
    <name type="scientific">Mikania micrantha</name>
    <name type="common">bitter vine</name>
    <dbReference type="NCBI Taxonomy" id="192012"/>
    <lineage>
        <taxon>Eukaryota</taxon>
        <taxon>Viridiplantae</taxon>
        <taxon>Streptophyta</taxon>
        <taxon>Embryophyta</taxon>
        <taxon>Tracheophyta</taxon>
        <taxon>Spermatophyta</taxon>
        <taxon>Magnoliopsida</taxon>
        <taxon>eudicotyledons</taxon>
        <taxon>Gunneridae</taxon>
        <taxon>Pentapetalae</taxon>
        <taxon>asterids</taxon>
        <taxon>campanulids</taxon>
        <taxon>Asterales</taxon>
        <taxon>Asteraceae</taxon>
        <taxon>Asteroideae</taxon>
        <taxon>Heliantheae alliance</taxon>
        <taxon>Eupatorieae</taxon>
        <taxon>Mikania</taxon>
    </lineage>
</organism>
<dbReference type="Pfam" id="PF22848">
    <property type="entry name" value="ASD1_dom"/>
    <property type="match status" value="1"/>
</dbReference>
<dbReference type="InterPro" id="IPR010720">
    <property type="entry name" value="Alpha-L-AF_C"/>
</dbReference>
<gene>
    <name evidence="8" type="ORF">E3N88_10916</name>
</gene>
<comment type="caution">
    <text evidence="8">The sequence shown here is derived from an EMBL/GenBank/DDBJ whole genome shotgun (WGS) entry which is preliminary data.</text>
</comment>
<protein>
    <recommendedName>
        <fullName evidence="3">non-reducing end alpha-L-arabinofuranosidase</fullName>
        <ecNumber evidence="3">3.2.1.55</ecNumber>
    </recommendedName>
</protein>
<feature type="domain" description="Alpha-L-arabinofuranosidase C-terminal" evidence="7">
    <location>
        <begin position="455"/>
        <end position="625"/>
    </location>
</feature>
<dbReference type="SMART" id="SM00813">
    <property type="entry name" value="Alpha-L-AF_C"/>
    <property type="match status" value="1"/>
</dbReference>
<accession>A0A5N6PC41</accession>
<dbReference type="InterPro" id="IPR017853">
    <property type="entry name" value="GH"/>
</dbReference>
<feature type="chain" id="PRO_5024341132" description="non-reducing end alpha-L-arabinofuranosidase" evidence="6">
    <location>
        <begin position="28"/>
        <end position="729"/>
    </location>
</feature>
<evidence type="ECO:0000259" key="7">
    <source>
        <dbReference type="SMART" id="SM00813"/>
    </source>
</evidence>
<dbReference type="InterPro" id="IPR055235">
    <property type="entry name" value="ASD1_cat"/>
</dbReference>
<evidence type="ECO:0000256" key="3">
    <source>
        <dbReference type="ARBA" id="ARBA00012670"/>
    </source>
</evidence>
<evidence type="ECO:0000313" key="9">
    <source>
        <dbReference type="Proteomes" id="UP000326396"/>
    </source>
</evidence>
<sequence>MGSSNGVQGLQAFILGLLIGLSSFSQCTSTLLDTNALLLVNASQGSTKKMPDNLFGVSFEEINNAGAGGLWAELVSNRGFEAGGLHTPSLIEPWSIIGDYSLVRIATDFSSCFNRNPVALRMEVLCDSNACPAGGVGVYNPGYWGMNIEQAKTYKLVLYIRSLDSINLTVSLTDSTGAQTLAASNIIATHVSNWTKVEIALKANATNHNSRLELKTNRKGIIWFDQVSLMPMDTYKGHGFRNDLFKMVANLKPGFIRFPGGSFAEGKSLISAYWWKDTVGPWEERPGHMNDVWAYWTDDGLGYFEFLQLAEDLDASPIWVFNSGFSQEQAVNPSNIKPLDVLDGIEFARGDPDSTWGSLRADMGHTEPFRLNHVAIGNQDCWRQDYRENYLKFYAAIKKAYPDIKVISNCDGSNTQLDHPAELYDYHLYANANTMFSMARKFDLTPRIGPKAFVSEYAVTWDDARYGNLLAALAGAGFLIGIEKNCDIVDMASNAPLFLNANTPDLWNTIYWMQHFFSMSNGATLLDSTLQTNSSNSLMASTIWFQNPIDKKKYLRVKVVNYGSNKVNLKIAFEGLDDHGLIDYSKSSKTVLSSTNVKDENSFQNPTKVSPVKSLLKKRKNDLSVDYIAGHYARELASYHKLLRIPVYVKLKAYQKVRNLETKIITKCCDMVWHEIPNRNKRKQIDSLVEPLSKPIPHDIQHTRETAKVDSGQMVDTMVGPCICRNISD</sequence>
<proteinExistence type="inferred from homology"/>
<keyword evidence="9" id="KW-1185">Reference proteome</keyword>
<dbReference type="OrthoDB" id="406864at2759"/>
<dbReference type="GO" id="GO:0046556">
    <property type="term" value="F:alpha-L-arabinofuranosidase activity"/>
    <property type="evidence" value="ECO:0007669"/>
    <property type="project" value="UniProtKB-EC"/>
</dbReference>
<evidence type="ECO:0000256" key="2">
    <source>
        <dbReference type="ARBA" id="ARBA00007186"/>
    </source>
</evidence>
<feature type="signal peptide" evidence="6">
    <location>
        <begin position="1"/>
        <end position="27"/>
    </location>
</feature>